<keyword evidence="1" id="KW-0812">Transmembrane</keyword>
<dbReference type="AlphaFoldDB" id="F0S170"/>
<evidence type="ECO:0000256" key="1">
    <source>
        <dbReference type="SAM" id="Phobius"/>
    </source>
</evidence>
<protein>
    <submittedName>
        <fullName evidence="3">Methyltransferase type 11</fullName>
    </submittedName>
</protein>
<evidence type="ECO:0000313" key="3">
    <source>
        <dbReference type="EMBL" id="ADY73948.1"/>
    </source>
</evidence>
<dbReference type="GO" id="GO:0032259">
    <property type="term" value="P:methylation"/>
    <property type="evidence" value="ECO:0007669"/>
    <property type="project" value="UniProtKB-KW"/>
</dbReference>
<dbReference type="Pfam" id="PF13489">
    <property type="entry name" value="Methyltransf_23"/>
    <property type="match status" value="1"/>
</dbReference>
<dbReference type="InterPro" id="IPR025282">
    <property type="entry name" value="DUF4214"/>
</dbReference>
<dbReference type="InterPro" id="IPR029063">
    <property type="entry name" value="SAM-dependent_MTases_sf"/>
</dbReference>
<dbReference type="CDD" id="cd02440">
    <property type="entry name" value="AdoMet_MTases"/>
    <property type="match status" value="1"/>
</dbReference>
<keyword evidence="1" id="KW-0472">Membrane</keyword>
<evidence type="ECO:0000259" key="2">
    <source>
        <dbReference type="Pfam" id="PF13946"/>
    </source>
</evidence>
<organism evidence="3 4">
    <name type="scientific">Desulfurobacterium thermolithotrophum (strain DSM 11699 / BSA)</name>
    <dbReference type="NCBI Taxonomy" id="868864"/>
    <lineage>
        <taxon>Bacteria</taxon>
        <taxon>Pseudomonadati</taxon>
        <taxon>Aquificota</taxon>
        <taxon>Aquificia</taxon>
        <taxon>Desulfurobacteriales</taxon>
        <taxon>Desulfurobacteriaceae</taxon>
        <taxon>Desulfurobacterium</taxon>
    </lineage>
</organism>
<dbReference type="Proteomes" id="UP000007102">
    <property type="component" value="Chromosome"/>
</dbReference>
<reference evidence="4" key="2">
    <citation type="submission" date="2011-02" db="EMBL/GenBank/DDBJ databases">
        <title>The complete genome of Desulfurobacterium thermolithotrophum DSM 11699.</title>
        <authorList>
            <consortium name="US DOE Joint Genome Institute (JGI-PGF)"/>
            <person name="Lucas S."/>
            <person name="Copeland A."/>
            <person name="Lapidus A."/>
            <person name="Bruce D."/>
            <person name="Goodwin L."/>
            <person name="Pitluck S."/>
            <person name="Kyrpides N."/>
            <person name="Mavromatis K."/>
            <person name="Pagani I."/>
            <person name="Ivanova N."/>
            <person name="Mikhailova N."/>
            <person name="Daligault H."/>
            <person name="Detter J.C."/>
            <person name="Tapia R."/>
            <person name="Han C."/>
            <person name="Land M."/>
            <person name="Hauser L."/>
            <person name="Markowitz V."/>
            <person name="Cheng J.-F."/>
            <person name="Hugenholtz P."/>
            <person name="Woyke T."/>
            <person name="Wu D."/>
            <person name="Spring S."/>
            <person name="Brambilla E."/>
            <person name="Klenk H.-P."/>
            <person name="Eisen J.A."/>
        </authorList>
    </citation>
    <scope>NUCLEOTIDE SEQUENCE [LARGE SCALE GENOMIC DNA]</scope>
    <source>
        <strain evidence="4">DSM 11699 / BSA</strain>
    </source>
</reference>
<dbReference type="eggNOG" id="COG2227">
    <property type="taxonomic scope" value="Bacteria"/>
</dbReference>
<gene>
    <name evidence="3" type="ordered locus">Dester_1313</name>
</gene>
<dbReference type="InParanoid" id="F0S170"/>
<sequence>MIKIKSLKVSSKVLLSKVEEEVSKIYEIESKREVPLEDSSKKTDEYVYTIEDFVKYHDVEFVRFAYRTILGREPDKDGLNHYLRKLRNGEYTKTDIIVRLRYSKEGRKRNVKILGLKKRALYAFLSGIPVVGYLLKILKFFITVPRFMRHINALESYIHYHMNHANQRFESLQNHINQSIINLEQKVGQRFAEVNSRLAEIDKINNRLSELDIEISNLHRSLIETKNVLQNSLSIQDVRISNLENRFFQIDLPKELEINVELNIDKDKNYYSAFENVFRGERKEIKKRQEKYLKYVPEECLKNYPVLDAGCGRGEFLELLKEKGIEAIGVDINEEEVQILKEKGFKVVNTDINSFLKETEQEFSAIVSFQVIEHLQRDYLKEFLQLSHKKLVNGGAIILETVNPWNYEAFARFYIDETHVRPIPPDTLSFMLRWIGFKDIKIVFSAPLKEKRYKDEDPKKLYFDYAIIGYKRDES</sequence>
<dbReference type="PANTHER" id="PTHR43861:SF6">
    <property type="entry name" value="METHYLTRANSFERASE TYPE 11"/>
    <property type="match status" value="1"/>
</dbReference>
<feature type="transmembrane region" description="Helical" evidence="1">
    <location>
        <begin position="120"/>
        <end position="142"/>
    </location>
</feature>
<dbReference type="KEGG" id="dte:Dester_1313"/>
<keyword evidence="4" id="KW-1185">Reference proteome</keyword>
<dbReference type="PANTHER" id="PTHR43861">
    <property type="entry name" value="TRANS-ACONITATE 2-METHYLTRANSFERASE-RELATED"/>
    <property type="match status" value="1"/>
</dbReference>
<name>F0S170_DESTD</name>
<feature type="domain" description="DUF4214" evidence="2">
    <location>
        <begin position="57"/>
        <end position="106"/>
    </location>
</feature>
<dbReference type="RefSeq" id="WP_013638898.1">
    <property type="nucleotide sequence ID" value="NC_015185.1"/>
</dbReference>
<reference evidence="3 4" key="1">
    <citation type="journal article" date="2011" name="Stand. Genomic Sci.">
        <title>Complete genome sequence of the thermophilic sulfur-reducer Desulfurobacterium thermolithotrophum type strain (BSA(T)) from a deep-sea hydrothermal vent.</title>
        <authorList>
            <person name="Goker M."/>
            <person name="Daligault H."/>
            <person name="Mwirichia R."/>
            <person name="Lapidus A."/>
            <person name="Lucas S."/>
            <person name="Deshpande S."/>
            <person name="Pagani I."/>
            <person name="Tapia R."/>
            <person name="Cheng J.F."/>
            <person name="Goodwin L."/>
            <person name="Pitluck S."/>
            <person name="Liolios K."/>
            <person name="Ivanova N."/>
            <person name="Mavromatis K."/>
            <person name="Mikhailova N."/>
            <person name="Pati A."/>
            <person name="Chen A."/>
            <person name="Palaniappan K."/>
            <person name="Han C."/>
            <person name="Land M."/>
            <person name="Hauser L."/>
            <person name="Pan C."/>
            <person name="Brambilla E.M."/>
            <person name="Rohde M."/>
            <person name="Spring S."/>
            <person name="Sikorski J."/>
            <person name="Wirth R."/>
            <person name="Detter J.C."/>
            <person name="Woyke T."/>
            <person name="Bristow J."/>
            <person name="Eisen J.A."/>
            <person name="Markowitz V."/>
            <person name="Hugenholtz P."/>
            <person name="Kyrpides N.C."/>
            <person name="Klenk H.P."/>
        </authorList>
    </citation>
    <scope>NUCLEOTIDE SEQUENCE [LARGE SCALE GENOMIC DNA]</scope>
    <source>
        <strain evidence="4">DSM 11699 / BSA</strain>
    </source>
</reference>
<dbReference type="SUPFAM" id="SSF53335">
    <property type="entry name" value="S-adenosyl-L-methionine-dependent methyltransferases"/>
    <property type="match status" value="1"/>
</dbReference>
<keyword evidence="1" id="KW-1133">Transmembrane helix</keyword>
<keyword evidence="3" id="KW-0489">Methyltransferase</keyword>
<dbReference type="GO" id="GO:0008168">
    <property type="term" value="F:methyltransferase activity"/>
    <property type="evidence" value="ECO:0007669"/>
    <property type="project" value="UniProtKB-KW"/>
</dbReference>
<dbReference type="OrthoDB" id="9782855at2"/>
<keyword evidence="3" id="KW-0808">Transferase</keyword>
<accession>F0S170</accession>
<proteinExistence type="predicted"/>
<dbReference type="Gene3D" id="3.40.50.150">
    <property type="entry name" value="Vaccinia Virus protein VP39"/>
    <property type="match status" value="1"/>
</dbReference>
<dbReference type="STRING" id="868864.Dester_1313"/>
<dbReference type="HOGENOM" id="CLU_039386_0_0_0"/>
<dbReference type="EMBL" id="CP002543">
    <property type="protein sequence ID" value="ADY73948.1"/>
    <property type="molecule type" value="Genomic_DNA"/>
</dbReference>
<evidence type="ECO:0000313" key="4">
    <source>
        <dbReference type="Proteomes" id="UP000007102"/>
    </source>
</evidence>
<dbReference type="Pfam" id="PF13946">
    <property type="entry name" value="DUF4214"/>
    <property type="match status" value="1"/>
</dbReference>